<dbReference type="Proteomes" id="UP000683360">
    <property type="component" value="Unassembled WGS sequence"/>
</dbReference>
<evidence type="ECO:0000313" key="1">
    <source>
        <dbReference type="EMBL" id="CAG2254827.1"/>
    </source>
</evidence>
<dbReference type="SUPFAM" id="SSF101898">
    <property type="entry name" value="NHL repeat"/>
    <property type="match status" value="1"/>
</dbReference>
<comment type="caution">
    <text evidence="1">The sequence shown here is derived from an EMBL/GenBank/DDBJ whole genome shotgun (WGS) entry which is preliminary data.</text>
</comment>
<evidence type="ECO:0000313" key="2">
    <source>
        <dbReference type="Proteomes" id="UP000683360"/>
    </source>
</evidence>
<dbReference type="OrthoDB" id="6136258at2759"/>
<dbReference type="InterPro" id="IPR011042">
    <property type="entry name" value="6-blade_b-propeller_TolB-like"/>
</dbReference>
<dbReference type="Gene3D" id="2.120.10.30">
    <property type="entry name" value="TolB, C-terminal domain"/>
    <property type="match status" value="1"/>
</dbReference>
<sequence>MLPDGRMVFTSYHSGYVTIVNQDGSKDFEIKLGNAFDVIYVGDNIIAVTFGYSSQCISLLDIELKNVRKTLNVGSSNDGIAFKDKDLIYCERSQGLQKLSLSDYSVRTIIYSKLSGWSYPTTFNDNIIYTDNKKNTVTCTNLQGQVNWIFQDESILKYPLGLSVDNYGNVYVIGRDSCNVVVISPDGQRHRVILSAKEGLQEPSVLYYDLVSNKLLVANLKDKAFLFDVAS</sequence>
<dbReference type="AlphaFoldDB" id="A0A8S3VF23"/>
<accession>A0A8S3VF23</accession>
<proteinExistence type="predicted"/>
<reference evidence="1" key="1">
    <citation type="submission" date="2021-03" db="EMBL/GenBank/DDBJ databases">
        <authorList>
            <person name="Bekaert M."/>
        </authorList>
    </citation>
    <scope>NUCLEOTIDE SEQUENCE</scope>
</reference>
<gene>
    <name evidence="1" type="ORF">MEDL_66276</name>
</gene>
<name>A0A8S3VF23_MYTED</name>
<keyword evidence="2" id="KW-1185">Reference proteome</keyword>
<protein>
    <submittedName>
        <fullName evidence="1">Uncharacterized protein</fullName>
    </submittedName>
</protein>
<dbReference type="EMBL" id="CAJPWZ010003254">
    <property type="protein sequence ID" value="CAG2254827.1"/>
    <property type="molecule type" value="Genomic_DNA"/>
</dbReference>
<organism evidence="1 2">
    <name type="scientific">Mytilus edulis</name>
    <name type="common">Blue mussel</name>
    <dbReference type="NCBI Taxonomy" id="6550"/>
    <lineage>
        <taxon>Eukaryota</taxon>
        <taxon>Metazoa</taxon>
        <taxon>Spiralia</taxon>
        <taxon>Lophotrochozoa</taxon>
        <taxon>Mollusca</taxon>
        <taxon>Bivalvia</taxon>
        <taxon>Autobranchia</taxon>
        <taxon>Pteriomorphia</taxon>
        <taxon>Mytilida</taxon>
        <taxon>Mytiloidea</taxon>
        <taxon>Mytilidae</taxon>
        <taxon>Mytilinae</taxon>
        <taxon>Mytilus</taxon>
    </lineage>
</organism>